<dbReference type="RefSeq" id="WP_223706099.1">
    <property type="nucleotide sequence ID" value="NZ_JAINUY010000003.1"/>
</dbReference>
<keyword evidence="5 8" id="KW-1133">Transmembrane helix</keyword>
<dbReference type="GO" id="GO:0022857">
    <property type="term" value="F:transmembrane transporter activity"/>
    <property type="evidence" value="ECO:0007669"/>
    <property type="project" value="InterPro"/>
</dbReference>
<feature type="transmembrane region" description="Helical" evidence="8">
    <location>
        <begin position="476"/>
        <end position="495"/>
    </location>
</feature>
<protein>
    <submittedName>
        <fullName evidence="10">Sugar porter family MFS transporter</fullName>
    </submittedName>
</protein>
<feature type="transmembrane region" description="Helical" evidence="8">
    <location>
        <begin position="251"/>
        <end position="277"/>
    </location>
</feature>
<dbReference type="EMBL" id="JAINUY010000003">
    <property type="protein sequence ID" value="MBZ4035473.1"/>
    <property type="molecule type" value="Genomic_DNA"/>
</dbReference>
<evidence type="ECO:0000256" key="1">
    <source>
        <dbReference type="ARBA" id="ARBA00004141"/>
    </source>
</evidence>
<dbReference type="Pfam" id="PF00083">
    <property type="entry name" value="Sugar_tr"/>
    <property type="match status" value="2"/>
</dbReference>
<organism evidence="10 11">
    <name type="scientific">Flavobacterium potami</name>
    <dbReference type="NCBI Taxonomy" id="2872310"/>
    <lineage>
        <taxon>Bacteria</taxon>
        <taxon>Pseudomonadati</taxon>
        <taxon>Bacteroidota</taxon>
        <taxon>Flavobacteriia</taxon>
        <taxon>Flavobacteriales</taxon>
        <taxon>Flavobacteriaceae</taxon>
        <taxon>Flavobacterium</taxon>
    </lineage>
</organism>
<feature type="transmembrane region" description="Helical" evidence="8">
    <location>
        <begin position="297"/>
        <end position="314"/>
    </location>
</feature>
<feature type="transmembrane region" description="Helical" evidence="8">
    <location>
        <begin position="131"/>
        <end position="153"/>
    </location>
</feature>
<dbReference type="PROSITE" id="PS50850">
    <property type="entry name" value="MFS"/>
    <property type="match status" value="1"/>
</dbReference>
<dbReference type="InterPro" id="IPR020846">
    <property type="entry name" value="MFS_dom"/>
</dbReference>
<dbReference type="PANTHER" id="PTHR48020:SF12">
    <property type="entry name" value="PROTON MYO-INOSITOL COTRANSPORTER"/>
    <property type="match status" value="1"/>
</dbReference>
<evidence type="ECO:0000256" key="4">
    <source>
        <dbReference type="ARBA" id="ARBA00022692"/>
    </source>
</evidence>
<evidence type="ECO:0000256" key="5">
    <source>
        <dbReference type="ARBA" id="ARBA00022989"/>
    </source>
</evidence>
<proteinExistence type="inferred from homology"/>
<dbReference type="InterPro" id="IPR005828">
    <property type="entry name" value="MFS_sugar_transport-like"/>
</dbReference>
<dbReference type="PRINTS" id="PR00171">
    <property type="entry name" value="SUGRTRNSPORT"/>
</dbReference>
<dbReference type="PANTHER" id="PTHR48020">
    <property type="entry name" value="PROTON MYO-INOSITOL COTRANSPORTER"/>
    <property type="match status" value="1"/>
</dbReference>
<comment type="subcellular location">
    <subcellularLocation>
        <location evidence="1">Membrane</location>
        <topology evidence="1">Multi-pass membrane protein</topology>
    </subcellularLocation>
</comment>
<evidence type="ECO:0000256" key="6">
    <source>
        <dbReference type="ARBA" id="ARBA00023136"/>
    </source>
</evidence>
<comment type="caution">
    <text evidence="10">The sequence shown here is derived from an EMBL/GenBank/DDBJ whole genome shotgun (WGS) entry which is preliminary data.</text>
</comment>
<keyword evidence="11" id="KW-1185">Reference proteome</keyword>
<sequence length="512" mass="56755">MKKSIFAAFIVSLGGFLFGFDAGIISGVMSYVGPEFNLNDFQTGWVVSSPSFTAMFAMLVSGRLSDIIGRKKLLILAAFLYALSIVLSAYSFSYEMLYIARMIGGIAFGIALVIAPTYIAEVSLAENRGKLVSIQQLNIVLGFFAAFLSNYYINYLYTSAKTSFLTENNVWRWMLGIVIIPSIIYYIFLFFVPESPRWLFTQKREDEARKVLISMHGEQNANNEAESILESLKEDNQNVEKPKIKDLFKPALKFVFTVGIVIGILQQITGINAIYFYATSIFKQTGIGNDASFSSGVLLSFITVAFTVVAMFLIDKMGRRPLLLVGIAGIAISMALCAYGFKEAKYQLTLDKITLLETSIAEKLKPIAGKVYDNDITFKNEMKSLLGDQIYAKNEGSILEIATQMNAVLVLIGVMGFIACFAFSLGPVMWVLLSELYPNRYRGLAIGVIGFVNGFVSWVVQQVFPWELSNLGNALTFALFGGIALVGFFVLYKILPETKGKSLEQIEIDFVK</sequence>
<feature type="transmembrane region" description="Helical" evidence="8">
    <location>
        <begin position="73"/>
        <end position="92"/>
    </location>
</feature>
<dbReference type="GO" id="GO:0016020">
    <property type="term" value="C:membrane"/>
    <property type="evidence" value="ECO:0007669"/>
    <property type="project" value="UniProtKB-SubCell"/>
</dbReference>
<feature type="transmembrane region" description="Helical" evidence="8">
    <location>
        <begin position="98"/>
        <end position="119"/>
    </location>
</feature>
<dbReference type="InterPro" id="IPR005829">
    <property type="entry name" value="Sugar_transporter_CS"/>
</dbReference>
<feature type="transmembrane region" description="Helical" evidence="8">
    <location>
        <begin position="407"/>
        <end position="432"/>
    </location>
</feature>
<gene>
    <name evidence="10" type="ORF">K6T82_11895</name>
</gene>
<dbReference type="SUPFAM" id="SSF103473">
    <property type="entry name" value="MFS general substrate transporter"/>
    <property type="match status" value="1"/>
</dbReference>
<keyword evidence="6 8" id="KW-0472">Membrane</keyword>
<dbReference type="AlphaFoldDB" id="A0A9X1HB67"/>
<keyword evidence="4 8" id="KW-0812">Transmembrane</keyword>
<dbReference type="PROSITE" id="PS00217">
    <property type="entry name" value="SUGAR_TRANSPORT_2"/>
    <property type="match status" value="1"/>
</dbReference>
<evidence type="ECO:0000259" key="9">
    <source>
        <dbReference type="PROSITE" id="PS50850"/>
    </source>
</evidence>
<evidence type="ECO:0000313" key="10">
    <source>
        <dbReference type="EMBL" id="MBZ4035473.1"/>
    </source>
</evidence>
<evidence type="ECO:0000313" key="11">
    <source>
        <dbReference type="Proteomes" id="UP001139366"/>
    </source>
</evidence>
<dbReference type="PROSITE" id="PS00216">
    <property type="entry name" value="SUGAR_TRANSPORT_1"/>
    <property type="match status" value="2"/>
</dbReference>
<dbReference type="InterPro" id="IPR036259">
    <property type="entry name" value="MFS_trans_sf"/>
</dbReference>
<feature type="domain" description="Major facilitator superfamily (MFS) profile" evidence="9">
    <location>
        <begin position="7"/>
        <end position="499"/>
    </location>
</feature>
<accession>A0A9X1HB67</accession>
<evidence type="ECO:0000256" key="3">
    <source>
        <dbReference type="ARBA" id="ARBA00022448"/>
    </source>
</evidence>
<feature type="transmembrane region" description="Helical" evidence="8">
    <location>
        <begin position="173"/>
        <end position="192"/>
    </location>
</feature>
<dbReference type="NCBIfam" id="TIGR00879">
    <property type="entry name" value="SP"/>
    <property type="match status" value="1"/>
</dbReference>
<dbReference type="Proteomes" id="UP001139366">
    <property type="component" value="Unassembled WGS sequence"/>
</dbReference>
<feature type="transmembrane region" description="Helical" evidence="8">
    <location>
        <begin position="321"/>
        <end position="341"/>
    </location>
</feature>
<feature type="transmembrane region" description="Helical" evidence="8">
    <location>
        <begin position="44"/>
        <end position="61"/>
    </location>
</feature>
<evidence type="ECO:0000256" key="8">
    <source>
        <dbReference type="SAM" id="Phobius"/>
    </source>
</evidence>
<comment type="similarity">
    <text evidence="2 7">Belongs to the major facilitator superfamily. Sugar transporter (TC 2.A.1.1) family.</text>
</comment>
<feature type="transmembrane region" description="Helical" evidence="8">
    <location>
        <begin position="444"/>
        <end position="464"/>
    </location>
</feature>
<evidence type="ECO:0000256" key="7">
    <source>
        <dbReference type="RuleBase" id="RU003346"/>
    </source>
</evidence>
<reference evidence="10 11" key="1">
    <citation type="journal article" date="2023" name="Antonie Van Leeuwenhoek">
        <title>Flavobacterium potami sp. nov., a multi-metal resistance genes harbouring bacterium isolated from shallow river silt.</title>
        <authorList>
            <person name="Li S."/>
            <person name="Mao S."/>
            <person name="Mu W."/>
            <person name="Guo B."/>
            <person name="Li C."/>
            <person name="Zhu Q."/>
            <person name="Hou X."/>
            <person name="Zhao Y."/>
            <person name="Wei S."/>
            <person name="Liu H."/>
            <person name="Liu A."/>
        </authorList>
    </citation>
    <scope>NUCLEOTIDE SEQUENCE [LARGE SCALE GENOMIC DNA]</scope>
    <source>
        <strain evidence="10 11">17A</strain>
    </source>
</reference>
<feature type="transmembrane region" description="Helical" evidence="8">
    <location>
        <begin position="7"/>
        <end position="32"/>
    </location>
</feature>
<dbReference type="Gene3D" id="1.20.1250.20">
    <property type="entry name" value="MFS general substrate transporter like domains"/>
    <property type="match status" value="2"/>
</dbReference>
<dbReference type="InterPro" id="IPR003663">
    <property type="entry name" value="Sugar/inositol_transpt"/>
</dbReference>
<dbReference type="InterPro" id="IPR050814">
    <property type="entry name" value="Myo-inositol_Transporter"/>
</dbReference>
<evidence type="ECO:0000256" key="2">
    <source>
        <dbReference type="ARBA" id="ARBA00010992"/>
    </source>
</evidence>
<name>A0A9X1HB67_9FLAO</name>
<keyword evidence="3 7" id="KW-0813">Transport</keyword>